<dbReference type="SUPFAM" id="SSF111331">
    <property type="entry name" value="NAD kinase/diacylglycerol kinase-like"/>
    <property type="match status" value="1"/>
</dbReference>
<organism evidence="6 7">
    <name type="scientific">Enhydrobacter aerosaccus</name>
    <dbReference type="NCBI Taxonomy" id="225324"/>
    <lineage>
        <taxon>Bacteria</taxon>
        <taxon>Pseudomonadati</taxon>
        <taxon>Pseudomonadota</taxon>
        <taxon>Alphaproteobacteria</taxon>
        <taxon>Hyphomicrobiales</taxon>
        <taxon>Enhydrobacter</taxon>
    </lineage>
</organism>
<dbReference type="InterPro" id="IPR045540">
    <property type="entry name" value="YegS/DAGK_C"/>
</dbReference>
<accession>A0A1T4S7K4</accession>
<gene>
    <name evidence="6" type="ORF">SAMN02745126_04383</name>
</gene>
<keyword evidence="1" id="KW-0808">Transferase</keyword>
<evidence type="ECO:0000259" key="5">
    <source>
        <dbReference type="PROSITE" id="PS50146"/>
    </source>
</evidence>
<proteinExistence type="predicted"/>
<sequence>MGAVSWLLIGCDALMTFTPPKAVLLIRNPIAGRRRRGLLEAVVRRVRAAGWRVDLVDTEGAGDARRLAESCDASRYAVIAVAGGDGTINEVVNGLAHRADGPALAIVPLGTANVLAHELGLEFKAAAIAQTIVSGHALLVRPGEASCGPVDGTATPRCFSLMAGAGFDAKVVAGVSAPLKRRLGRAAYVWRSLIEARRYRPVRYAVEVDGKRYEAASVIVTRSRHYAGPYVVAPDATLGEPLLHVCLFERWGRLQTLRFGLALLLGRLPRTGGYRVVTGNKVTISVLSDAGEHRRQPVQIDGDDALTLPVSIGLAPGAVRLLQPA</sequence>
<protein>
    <submittedName>
        <fullName evidence="6">Lipid kinase, YegS/Rv2252/BmrU family</fullName>
    </submittedName>
</protein>
<dbReference type="STRING" id="225324.SAMN02745126_04383"/>
<feature type="domain" description="DAGKc" evidence="5">
    <location>
        <begin position="18"/>
        <end position="149"/>
    </location>
</feature>
<dbReference type="PROSITE" id="PS50146">
    <property type="entry name" value="DAGK"/>
    <property type="match status" value="1"/>
</dbReference>
<evidence type="ECO:0000256" key="1">
    <source>
        <dbReference type="ARBA" id="ARBA00022679"/>
    </source>
</evidence>
<dbReference type="Pfam" id="PF19279">
    <property type="entry name" value="YegS_C"/>
    <property type="match status" value="1"/>
</dbReference>
<evidence type="ECO:0000256" key="4">
    <source>
        <dbReference type="ARBA" id="ARBA00022840"/>
    </source>
</evidence>
<evidence type="ECO:0000256" key="2">
    <source>
        <dbReference type="ARBA" id="ARBA00022741"/>
    </source>
</evidence>
<name>A0A1T4S7K4_9HYPH</name>
<dbReference type="Pfam" id="PF00781">
    <property type="entry name" value="DAGK_cat"/>
    <property type="match status" value="1"/>
</dbReference>
<keyword evidence="4" id="KW-0067">ATP-binding</keyword>
<dbReference type="InterPro" id="IPR001206">
    <property type="entry name" value="Diacylglycerol_kinase_cat_dom"/>
</dbReference>
<dbReference type="OrthoDB" id="9815110at2"/>
<dbReference type="Gene3D" id="3.40.50.10330">
    <property type="entry name" value="Probable inorganic polyphosphate/atp-NAD kinase, domain 1"/>
    <property type="match status" value="1"/>
</dbReference>
<dbReference type="PANTHER" id="PTHR12358:SF106">
    <property type="entry name" value="LIPID KINASE YEGS"/>
    <property type="match status" value="1"/>
</dbReference>
<dbReference type="SMART" id="SM00046">
    <property type="entry name" value="DAGKc"/>
    <property type="match status" value="1"/>
</dbReference>
<dbReference type="InterPro" id="IPR017438">
    <property type="entry name" value="ATP-NAD_kinase_N"/>
</dbReference>
<evidence type="ECO:0000313" key="7">
    <source>
        <dbReference type="Proteomes" id="UP000190092"/>
    </source>
</evidence>
<evidence type="ECO:0000313" key="6">
    <source>
        <dbReference type="EMBL" id="SKA24239.1"/>
    </source>
</evidence>
<dbReference type="PANTHER" id="PTHR12358">
    <property type="entry name" value="SPHINGOSINE KINASE"/>
    <property type="match status" value="1"/>
</dbReference>
<dbReference type="GO" id="GO:0005524">
    <property type="term" value="F:ATP binding"/>
    <property type="evidence" value="ECO:0007669"/>
    <property type="project" value="UniProtKB-KW"/>
</dbReference>
<dbReference type="GO" id="GO:0005886">
    <property type="term" value="C:plasma membrane"/>
    <property type="evidence" value="ECO:0007669"/>
    <property type="project" value="TreeGrafter"/>
</dbReference>
<reference evidence="7" key="1">
    <citation type="submission" date="2017-02" db="EMBL/GenBank/DDBJ databases">
        <authorList>
            <person name="Varghese N."/>
            <person name="Submissions S."/>
        </authorList>
    </citation>
    <scope>NUCLEOTIDE SEQUENCE [LARGE SCALE GENOMIC DNA]</scope>
    <source>
        <strain evidence="7">ATCC 27094</strain>
    </source>
</reference>
<dbReference type="InterPro" id="IPR016064">
    <property type="entry name" value="NAD/diacylglycerol_kinase_sf"/>
</dbReference>
<dbReference type="EMBL" id="FUWJ01000007">
    <property type="protein sequence ID" value="SKA24239.1"/>
    <property type="molecule type" value="Genomic_DNA"/>
</dbReference>
<dbReference type="Gene3D" id="2.60.200.40">
    <property type="match status" value="1"/>
</dbReference>
<evidence type="ECO:0000256" key="3">
    <source>
        <dbReference type="ARBA" id="ARBA00022777"/>
    </source>
</evidence>
<dbReference type="InterPro" id="IPR050187">
    <property type="entry name" value="Lipid_Phosphate_FormReg"/>
</dbReference>
<keyword evidence="7" id="KW-1185">Reference proteome</keyword>
<keyword evidence="2" id="KW-0547">Nucleotide-binding</keyword>
<keyword evidence="3 6" id="KW-0418">Kinase</keyword>
<dbReference type="Proteomes" id="UP000190092">
    <property type="component" value="Unassembled WGS sequence"/>
</dbReference>
<dbReference type="GO" id="GO:0016301">
    <property type="term" value="F:kinase activity"/>
    <property type="evidence" value="ECO:0007669"/>
    <property type="project" value="UniProtKB-KW"/>
</dbReference>
<dbReference type="AlphaFoldDB" id="A0A1T4S7K4"/>